<reference evidence="6 7" key="1">
    <citation type="journal article" date="2021" name="Cell">
        <title>Tracing the genetic footprints of vertebrate landing in non-teleost ray-finned fishes.</title>
        <authorList>
            <person name="Bi X."/>
            <person name="Wang K."/>
            <person name="Yang L."/>
            <person name="Pan H."/>
            <person name="Jiang H."/>
            <person name="Wei Q."/>
            <person name="Fang M."/>
            <person name="Yu H."/>
            <person name="Zhu C."/>
            <person name="Cai Y."/>
            <person name="He Y."/>
            <person name="Gan X."/>
            <person name="Zeng H."/>
            <person name="Yu D."/>
            <person name="Zhu Y."/>
            <person name="Jiang H."/>
            <person name="Qiu Q."/>
            <person name="Yang H."/>
            <person name="Zhang Y.E."/>
            <person name="Wang W."/>
            <person name="Zhu M."/>
            <person name="He S."/>
            <person name="Zhang G."/>
        </authorList>
    </citation>
    <scope>NUCLEOTIDE SEQUENCE [LARGE SCALE GENOMIC DNA]</scope>
    <source>
        <strain evidence="6">Bchr_013</strain>
    </source>
</reference>
<gene>
    <name evidence="6" type="primary">Smim5</name>
    <name evidence="6" type="ORF">GTO96_0011600</name>
</gene>
<dbReference type="PANTHER" id="PTHR37344:SF1">
    <property type="entry name" value="SMALL INTEGRAL MEMBRANE PROTEIN 5"/>
    <property type="match status" value="1"/>
</dbReference>
<comment type="caution">
    <text evidence="6">The sequence shown here is derived from an EMBL/GenBank/DDBJ whole genome shotgun (WGS) entry which is preliminary data.</text>
</comment>
<proteinExistence type="predicted"/>
<dbReference type="Pfam" id="PF15831">
    <property type="entry name" value="SMIM5_18_22"/>
    <property type="match status" value="1"/>
</dbReference>
<name>A0A8X7X3T1_POLSE</name>
<organism evidence="6 7">
    <name type="scientific">Polypterus senegalus</name>
    <name type="common">Senegal bichir</name>
    <dbReference type="NCBI Taxonomy" id="55291"/>
    <lineage>
        <taxon>Eukaryota</taxon>
        <taxon>Metazoa</taxon>
        <taxon>Chordata</taxon>
        <taxon>Craniata</taxon>
        <taxon>Vertebrata</taxon>
        <taxon>Euteleostomi</taxon>
        <taxon>Actinopterygii</taxon>
        <taxon>Polypteriformes</taxon>
        <taxon>Polypteridae</taxon>
        <taxon>Polypterus</taxon>
    </lineage>
</organism>
<keyword evidence="7" id="KW-1185">Reference proteome</keyword>
<keyword evidence="2 5" id="KW-0812">Transmembrane</keyword>
<evidence type="ECO:0000313" key="7">
    <source>
        <dbReference type="Proteomes" id="UP000886611"/>
    </source>
</evidence>
<protein>
    <submittedName>
        <fullName evidence="6">SMIM5 protein</fullName>
    </submittedName>
</protein>
<evidence type="ECO:0000256" key="3">
    <source>
        <dbReference type="ARBA" id="ARBA00022989"/>
    </source>
</evidence>
<feature type="non-terminal residue" evidence="6">
    <location>
        <position position="1"/>
    </location>
</feature>
<dbReference type="AlphaFoldDB" id="A0A8X7X3T1"/>
<dbReference type="Proteomes" id="UP000886611">
    <property type="component" value="Unassembled WGS sequence"/>
</dbReference>
<keyword evidence="4 5" id="KW-0472">Membrane</keyword>
<comment type="subcellular location">
    <subcellularLocation>
        <location evidence="1">Membrane</location>
        <topology evidence="1">Single-pass membrane protein</topology>
    </subcellularLocation>
</comment>
<evidence type="ECO:0000313" key="6">
    <source>
        <dbReference type="EMBL" id="KAG2460615.1"/>
    </source>
</evidence>
<keyword evidence="3 5" id="KW-1133">Transmembrane helix</keyword>
<feature type="non-terminal residue" evidence="6">
    <location>
        <position position="72"/>
    </location>
</feature>
<evidence type="ECO:0000256" key="1">
    <source>
        <dbReference type="ARBA" id="ARBA00004167"/>
    </source>
</evidence>
<feature type="transmembrane region" description="Helical" evidence="5">
    <location>
        <begin position="29"/>
        <end position="55"/>
    </location>
</feature>
<dbReference type="GO" id="GO:0016020">
    <property type="term" value="C:membrane"/>
    <property type="evidence" value="ECO:0007669"/>
    <property type="project" value="UniProtKB-SubCell"/>
</dbReference>
<evidence type="ECO:0000256" key="2">
    <source>
        <dbReference type="ARBA" id="ARBA00022692"/>
    </source>
</evidence>
<dbReference type="CDD" id="cd20246">
    <property type="entry name" value="CASIMO1"/>
    <property type="match status" value="1"/>
</dbReference>
<dbReference type="InterPro" id="IPR047133">
    <property type="entry name" value="SMIM5"/>
</dbReference>
<dbReference type="EMBL" id="JAATIS010004753">
    <property type="protein sequence ID" value="KAG2460615.1"/>
    <property type="molecule type" value="Genomic_DNA"/>
</dbReference>
<accession>A0A8X7X3T1</accession>
<dbReference type="InterPro" id="IPR031671">
    <property type="entry name" value="SMIM5/18/22"/>
</dbReference>
<sequence>MSWEEGFKKMGQQVLQKLQSLPQSDPLEIAAFLILLTFIATVLVLFILACTYCCCSNSQRRMTTKVKPLHHP</sequence>
<evidence type="ECO:0000256" key="5">
    <source>
        <dbReference type="SAM" id="Phobius"/>
    </source>
</evidence>
<dbReference type="PANTHER" id="PTHR37344">
    <property type="entry name" value="SMALL INTEGRAL MEMBRANE PROTEIN 5"/>
    <property type="match status" value="1"/>
</dbReference>
<evidence type="ECO:0000256" key="4">
    <source>
        <dbReference type="ARBA" id="ARBA00023136"/>
    </source>
</evidence>